<keyword evidence="3" id="KW-0575">Peroxidase</keyword>
<dbReference type="GO" id="GO:0020037">
    <property type="term" value="F:heme binding"/>
    <property type="evidence" value="ECO:0007669"/>
    <property type="project" value="InterPro"/>
</dbReference>
<comment type="cofactor">
    <cofactor evidence="2">
        <name>heme b</name>
        <dbReference type="ChEBI" id="CHEBI:60344"/>
    </cofactor>
</comment>
<keyword evidence="5 9" id="KW-0479">Metal-binding</keyword>
<evidence type="ECO:0000313" key="13">
    <source>
        <dbReference type="Proteomes" id="UP000017836"/>
    </source>
</evidence>
<feature type="site" description="Transition state stabilizer" evidence="10">
    <location>
        <position position="94"/>
    </location>
</feature>
<evidence type="ECO:0000256" key="1">
    <source>
        <dbReference type="ARBA" id="ARBA00000189"/>
    </source>
</evidence>
<evidence type="ECO:0000256" key="8">
    <source>
        <dbReference type="PIRSR" id="PIRSR600823-1"/>
    </source>
</evidence>
<evidence type="ECO:0000256" key="4">
    <source>
        <dbReference type="ARBA" id="ARBA00022617"/>
    </source>
</evidence>
<feature type="active site" description="Proton acceptor" evidence="8">
    <location>
        <position position="98"/>
    </location>
</feature>
<evidence type="ECO:0000256" key="7">
    <source>
        <dbReference type="ARBA" id="ARBA00023004"/>
    </source>
</evidence>
<evidence type="ECO:0000259" key="11">
    <source>
        <dbReference type="PROSITE" id="PS50873"/>
    </source>
</evidence>
<feature type="domain" description="Plant heme peroxidase family profile" evidence="11">
    <location>
        <begin position="55"/>
        <end position="103"/>
    </location>
</feature>
<accession>W1NPH4</accession>
<feature type="binding site" evidence="9">
    <location>
        <position position="102"/>
    </location>
    <ligand>
        <name>Ca(2+)</name>
        <dbReference type="ChEBI" id="CHEBI:29108"/>
        <label>1</label>
    </ligand>
</feature>
<comment type="cofactor">
    <cofactor evidence="9">
        <name>Ca(2+)</name>
        <dbReference type="ChEBI" id="CHEBI:29108"/>
    </cofactor>
    <text evidence="9">Binds 2 calcium ions per subunit.</text>
</comment>
<dbReference type="InterPro" id="IPR000823">
    <property type="entry name" value="Peroxidase_pln"/>
</dbReference>
<dbReference type="SUPFAM" id="SSF48113">
    <property type="entry name" value="Heme-dependent peroxidases"/>
    <property type="match status" value="1"/>
</dbReference>
<evidence type="ECO:0000256" key="3">
    <source>
        <dbReference type="ARBA" id="ARBA00022559"/>
    </source>
</evidence>
<evidence type="ECO:0000256" key="9">
    <source>
        <dbReference type="PIRSR" id="PIRSR600823-3"/>
    </source>
</evidence>
<proteinExistence type="predicted"/>
<dbReference type="PANTHER" id="PTHR31235">
    <property type="entry name" value="PEROXIDASE 25-RELATED"/>
    <property type="match status" value="1"/>
</dbReference>
<evidence type="ECO:0000313" key="12">
    <source>
        <dbReference type="EMBL" id="ERM96860.1"/>
    </source>
</evidence>
<dbReference type="GO" id="GO:0006979">
    <property type="term" value="P:response to oxidative stress"/>
    <property type="evidence" value="ECO:0007669"/>
    <property type="project" value="InterPro"/>
</dbReference>
<gene>
    <name evidence="12" type="ORF">AMTR_s01279p00010080</name>
</gene>
<protein>
    <recommendedName>
        <fullName evidence="11">Plant heme peroxidase family profile domain-containing protein</fullName>
    </recommendedName>
</protein>
<keyword evidence="6" id="KW-0560">Oxidoreductase</keyword>
<dbReference type="Gramene" id="ERM96860">
    <property type="protein sequence ID" value="ERM96860"/>
    <property type="gene ID" value="AMTR_s01279p00010080"/>
</dbReference>
<comment type="catalytic activity">
    <reaction evidence="1">
        <text>2 a phenolic donor + H2O2 = 2 a phenolic radical donor + 2 H2O</text>
        <dbReference type="Rhea" id="RHEA:56136"/>
        <dbReference type="ChEBI" id="CHEBI:15377"/>
        <dbReference type="ChEBI" id="CHEBI:16240"/>
        <dbReference type="ChEBI" id="CHEBI:139520"/>
        <dbReference type="ChEBI" id="CHEBI:139521"/>
        <dbReference type="EC" id="1.11.1.7"/>
    </reaction>
</comment>
<evidence type="ECO:0000256" key="5">
    <source>
        <dbReference type="ARBA" id="ARBA00022723"/>
    </source>
</evidence>
<name>W1NPH4_AMBTC</name>
<evidence type="ECO:0000256" key="6">
    <source>
        <dbReference type="ARBA" id="ARBA00023002"/>
    </source>
</evidence>
<keyword evidence="9" id="KW-0106">Calcium</keyword>
<dbReference type="Gene3D" id="1.10.520.10">
    <property type="match status" value="1"/>
</dbReference>
<dbReference type="InterPro" id="IPR002016">
    <property type="entry name" value="Haem_peroxidase"/>
</dbReference>
<dbReference type="HOGENOM" id="CLU_1827942_0_0_1"/>
<organism evidence="12 13">
    <name type="scientific">Amborella trichopoda</name>
    <dbReference type="NCBI Taxonomy" id="13333"/>
    <lineage>
        <taxon>Eukaryota</taxon>
        <taxon>Viridiplantae</taxon>
        <taxon>Streptophyta</taxon>
        <taxon>Embryophyta</taxon>
        <taxon>Tracheophyta</taxon>
        <taxon>Spermatophyta</taxon>
        <taxon>Magnoliopsida</taxon>
        <taxon>Amborellales</taxon>
        <taxon>Amborellaceae</taxon>
        <taxon>Amborella</taxon>
    </lineage>
</organism>
<dbReference type="GO" id="GO:0140825">
    <property type="term" value="F:lactoperoxidase activity"/>
    <property type="evidence" value="ECO:0007669"/>
    <property type="project" value="UniProtKB-EC"/>
</dbReference>
<sequence length="141" mass="16605">MCEKFDLKMKGTTVFLIHILRLSFEGRFKERRFEERGDDFGEKRGDDFCEKSERGLRNKFYEKSCPQAERIVWDFIWEKLSSSGNSGLPAKLLRMHFHDCLVRVLSFTSLATFLSWLRSMCVFESLVMMVKEIVGKGPFRT</sequence>
<keyword evidence="7" id="KW-0408">Iron</keyword>
<dbReference type="Proteomes" id="UP000017836">
    <property type="component" value="Unassembled WGS sequence"/>
</dbReference>
<dbReference type="PROSITE" id="PS50873">
    <property type="entry name" value="PEROXIDASE_4"/>
    <property type="match status" value="1"/>
</dbReference>
<feature type="binding site" evidence="9">
    <location>
        <position position="99"/>
    </location>
    <ligand>
        <name>Ca(2+)</name>
        <dbReference type="ChEBI" id="CHEBI:29108"/>
        <label>1</label>
    </ligand>
</feature>
<dbReference type="AlphaFoldDB" id="W1NPH4"/>
<reference evidence="13" key="1">
    <citation type="journal article" date="2013" name="Science">
        <title>The Amborella genome and the evolution of flowering plants.</title>
        <authorList>
            <consortium name="Amborella Genome Project"/>
        </authorList>
    </citation>
    <scope>NUCLEOTIDE SEQUENCE [LARGE SCALE GENOMIC DNA]</scope>
</reference>
<keyword evidence="4" id="KW-0349">Heme</keyword>
<dbReference type="InterPro" id="IPR010255">
    <property type="entry name" value="Haem_peroxidase_sf"/>
</dbReference>
<keyword evidence="13" id="KW-1185">Reference proteome</keyword>
<dbReference type="GO" id="GO:0046872">
    <property type="term" value="F:metal ion binding"/>
    <property type="evidence" value="ECO:0007669"/>
    <property type="project" value="UniProtKB-KW"/>
</dbReference>
<evidence type="ECO:0000256" key="10">
    <source>
        <dbReference type="PIRSR" id="PIRSR600823-4"/>
    </source>
</evidence>
<dbReference type="EMBL" id="KI396738">
    <property type="protein sequence ID" value="ERM96860.1"/>
    <property type="molecule type" value="Genomic_DNA"/>
</dbReference>
<evidence type="ECO:0000256" key="2">
    <source>
        <dbReference type="ARBA" id="ARBA00001970"/>
    </source>
</evidence>